<dbReference type="PANTHER" id="PTHR30387:SF2">
    <property type="entry name" value="MANNONATE DEHYDRATASE"/>
    <property type="match status" value="1"/>
</dbReference>
<dbReference type="GO" id="GO:0008927">
    <property type="term" value="F:mannonate dehydratase activity"/>
    <property type="evidence" value="ECO:0007669"/>
    <property type="project" value="UniProtKB-EC"/>
</dbReference>
<comment type="catalytic activity">
    <reaction evidence="1">
        <text>D-mannonate = 2-dehydro-3-deoxy-D-gluconate + H2O</text>
        <dbReference type="Rhea" id="RHEA:20097"/>
        <dbReference type="ChEBI" id="CHEBI:15377"/>
        <dbReference type="ChEBI" id="CHEBI:17767"/>
        <dbReference type="ChEBI" id="CHEBI:57990"/>
        <dbReference type="EC" id="4.2.1.8"/>
    </reaction>
</comment>
<evidence type="ECO:0000256" key="6">
    <source>
        <dbReference type="ARBA" id="ARBA00007389"/>
    </source>
</evidence>
<evidence type="ECO:0000313" key="11">
    <source>
        <dbReference type="EMBL" id="MBC2602202.1"/>
    </source>
</evidence>
<proteinExistence type="inferred from homology"/>
<evidence type="ECO:0000256" key="5">
    <source>
        <dbReference type="ARBA" id="ARBA00004892"/>
    </source>
</evidence>
<evidence type="ECO:0000256" key="2">
    <source>
        <dbReference type="ARBA" id="ARBA00001936"/>
    </source>
</evidence>
<dbReference type="GO" id="GO:0030145">
    <property type="term" value="F:manganese ion binding"/>
    <property type="evidence" value="ECO:0007669"/>
    <property type="project" value="TreeGrafter"/>
</dbReference>
<keyword evidence="9" id="KW-0464">Manganese</keyword>
<keyword evidence="12" id="KW-1185">Reference proteome</keyword>
<dbReference type="EC" id="4.2.1.8" evidence="7"/>
<evidence type="ECO:0000256" key="10">
    <source>
        <dbReference type="ARBA" id="ARBA00023239"/>
    </source>
</evidence>
<dbReference type="EMBL" id="JACHVA010000082">
    <property type="protein sequence ID" value="MBC2602202.1"/>
    <property type="molecule type" value="Genomic_DNA"/>
</dbReference>
<gene>
    <name evidence="11" type="ORF">H5P30_10475</name>
</gene>
<organism evidence="11 12">
    <name type="scientific">Puniceicoccus vermicola</name>
    <dbReference type="NCBI Taxonomy" id="388746"/>
    <lineage>
        <taxon>Bacteria</taxon>
        <taxon>Pseudomonadati</taxon>
        <taxon>Verrucomicrobiota</taxon>
        <taxon>Opitutia</taxon>
        <taxon>Puniceicoccales</taxon>
        <taxon>Puniceicoccaceae</taxon>
        <taxon>Puniceicoccus</taxon>
    </lineage>
</organism>
<dbReference type="PANTHER" id="PTHR30387">
    <property type="entry name" value="MANNONATE DEHYDRATASE"/>
    <property type="match status" value="1"/>
</dbReference>
<evidence type="ECO:0000256" key="3">
    <source>
        <dbReference type="ARBA" id="ARBA00001954"/>
    </source>
</evidence>
<comment type="function">
    <text evidence="4">Catalyzes the dehydration of D-mannonate.</text>
</comment>
<evidence type="ECO:0000256" key="4">
    <source>
        <dbReference type="ARBA" id="ARBA00002713"/>
    </source>
</evidence>
<evidence type="ECO:0000313" key="12">
    <source>
        <dbReference type="Proteomes" id="UP000525652"/>
    </source>
</evidence>
<keyword evidence="8" id="KW-0408">Iron</keyword>
<dbReference type="UniPathway" id="UPA00246"/>
<dbReference type="GO" id="GO:0008198">
    <property type="term" value="F:ferrous iron binding"/>
    <property type="evidence" value="ECO:0007669"/>
    <property type="project" value="TreeGrafter"/>
</dbReference>
<reference evidence="11 12" key="1">
    <citation type="submission" date="2020-07" db="EMBL/GenBank/DDBJ databases">
        <authorList>
            <person name="Feng X."/>
        </authorList>
    </citation>
    <scope>NUCLEOTIDE SEQUENCE [LARGE SCALE GENOMIC DNA]</scope>
    <source>
        <strain evidence="11 12">JCM14086</strain>
    </source>
</reference>
<dbReference type="Gene3D" id="3.20.20.150">
    <property type="entry name" value="Divalent-metal-dependent TIM barrel enzymes"/>
    <property type="match status" value="1"/>
</dbReference>
<protein>
    <recommendedName>
        <fullName evidence="7">mannonate dehydratase</fullName>
        <ecNumber evidence="7">4.2.1.8</ecNumber>
    </recommendedName>
</protein>
<dbReference type="Pfam" id="PF03786">
    <property type="entry name" value="UxuA"/>
    <property type="match status" value="2"/>
</dbReference>
<evidence type="ECO:0000256" key="7">
    <source>
        <dbReference type="ARBA" id="ARBA00012927"/>
    </source>
</evidence>
<name>A0A7X1AYB1_9BACT</name>
<dbReference type="GO" id="GO:0042840">
    <property type="term" value="P:D-glucuronate catabolic process"/>
    <property type="evidence" value="ECO:0007669"/>
    <property type="project" value="TreeGrafter"/>
</dbReference>
<dbReference type="RefSeq" id="WP_185692897.1">
    <property type="nucleotide sequence ID" value="NZ_JACHVA010000082.1"/>
</dbReference>
<dbReference type="Proteomes" id="UP000525652">
    <property type="component" value="Unassembled WGS sequence"/>
</dbReference>
<evidence type="ECO:0000256" key="1">
    <source>
        <dbReference type="ARBA" id="ARBA00001794"/>
    </source>
</evidence>
<comment type="cofactor">
    <cofactor evidence="2">
        <name>Mn(2+)</name>
        <dbReference type="ChEBI" id="CHEBI:29035"/>
    </cofactor>
</comment>
<dbReference type="SUPFAM" id="SSF51658">
    <property type="entry name" value="Xylose isomerase-like"/>
    <property type="match status" value="1"/>
</dbReference>
<comment type="caution">
    <text evidence="11">The sequence shown here is derived from an EMBL/GenBank/DDBJ whole genome shotgun (WGS) entry which is preliminary data.</text>
</comment>
<accession>A0A7X1AYB1</accession>
<dbReference type="PIRSF" id="PIRSF016049">
    <property type="entry name" value="Man_dehyd"/>
    <property type="match status" value="1"/>
</dbReference>
<comment type="cofactor">
    <cofactor evidence="3">
        <name>Fe(2+)</name>
        <dbReference type="ChEBI" id="CHEBI:29033"/>
    </cofactor>
</comment>
<dbReference type="InterPro" id="IPR004628">
    <property type="entry name" value="Man_deHydtase"/>
</dbReference>
<comment type="pathway">
    <text evidence="5">Carbohydrate metabolism; pentose and glucuronate interconversion.</text>
</comment>
<evidence type="ECO:0000256" key="9">
    <source>
        <dbReference type="ARBA" id="ARBA00023211"/>
    </source>
</evidence>
<sequence length="322" mass="35940">MILADFLPAEPDRSWKLAQQVGVTHAIVKAAPELTGLQAPDDLDALRTVQKRFADAGFQLIGMEGDQFDMQRIKLGREGRDEDLEKYCQMLRNMGELGISLLCYNFMATIGWFRTQVKVPARGGAWTNRFVLSEVEPGDVPQEDQVTEEKLWENYRYFIKAVMPTAEAAGVSMGLHPDDPPLSPLRGVGRIFSSPDGFAKAMELSDSPSHGITFCQANFVAMGADLPKCIERFASRIKFIHFRDVKGSAEDFEETFHDNGPTDMAEVIRLYAAAGLDAPIRVDHVPTMEGEDNRNHGYAVLGRLFALGYLKGILDTHRIPYR</sequence>
<comment type="similarity">
    <text evidence="6">Belongs to the mannonate dehydratase family.</text>
</comment>
<dbReference type="AlphaFoldDB" id="A0A7X1AYB1"/>
<evidence type="ECO:0000256" key="8">
    <source>
        <dbReference type="ARBA" id="ARBA00023004"/>
    </source>
</evidence>
<dbReference type="InterPro" id="IPR036237">
    <property type="entry name" value="Xyl_isomerase-like_sf"/>
</dbReference>
<keyword evidence="10" id="KW-0456">Lyase</keyword>